<dbReference type="Proteomes" id="UP001302812">
    <property type="component" value="Unassembled WGS sequence"/>
</dbReference>
<feature type="region of interest" description="Disordered" evidence="1">
    <location>
        <begin position="135"/>
        <end position="239"/>
    </location>
</feature>
<name>A0AAN6TA76_9PEZI</name>
<sequence length="239" mass="25875">MTDNRRHGFIAMFDRPYCPIPHFYQETWSYLSGNTAVLTSLPNVQAAALKRARSMSSPALPKPGPASLGKGEQKPCAGDAPIEMETLKSSSASTSSASSTSSTSTASSSISLPSISDTSAFTPFREMVGTAISLSSSLPTVRPAPSLTRQPTPPPPQNRRRPITDRVSIRNGIRVIQQIKEVDVVPKTPPPPATSYDGLRSCPPTSIPDRPGTWRPYRGPLRRPPKLRRDTRSVHDMAT</sequence>
<feature type="compositionally biased region" description="Low complexity" evidence="1">
    <location>
        <begin position="89"/>
        <end position="112"/>
    </location>
</feature>
<protein>
    <submittedName>
        <fullName evidence="2">Uncharacterized protein</fullName>
    </submittedName>
</protein>
<gene>
    <name evidence="2" type="ORF">N656DRAFT_781787</name>
</gene>
<evidence type="ECO:0000313" key="2">
    <source>
        <dbReference type="EMBL" id="KAK4110548.1"/>
    </source>
</evidence>
<reference evidence="2" key="2">
    <citation type="submission" date="2023-05" db="EMBL/GenBank/DDBJ databases">
        <authorList>
            <consortium name="Lawrence Berkeley National Laboratory"/>
            <person name="Steindorff A."/>
            <person name="Hensen N."/>
            <person name="Bonometti L."/>
            <person name="Westerberg I."/>
            <person name="Brannstrom I.O."/>
            <person name="Guillou S."/>
            <person name="Cros-Aarteil S."/>
            <person name="Calhoun S."/>
            <person name="Haridas S."/>
            <person name="Kuo A."/>
            <person name="Mondo S."/>
            <person name="Pangilinan J."/>
            <person name="Riley R."/>
            <person name="Labutti K."/>
            <person name="Andreopoulos B."/>
            <person name="Lipzen A."/>
            <person name="Chen C."/>
            <person name="Yanf M."/>
            <person name="Daum C."/>
            <person name="Ng V."/>
            <person name="Clum A."/>
            <person name="Ohm R."/>
            <person name="Martin F."/>
            <person name="Silar P."/>
            <person name="Natvig D."/>
            <person name="Lalanne C."/>
            <person name="Gautier V."/>
            <person name="Ament-Velasquez S.L."/>
            <person name="Kruys A."/>
            <person name="Hutchinson M.I."/>
            <person name="Powell A.J."/>
            <person name="Barry K."/>
            <person name="Miller A.N."/>
            <person name="Grigoriev I.V."/>
            <person name="Debuchy R."/>
            <person name="Gladieux P."/>
            <person name="Thoren M.H."/>
            <person name="Johannesson H."/>
        </authorList>
    </citation>
    <scope>NUCLEOTIDE SEQUENCE</scope>
    <source>
        <strain evidence="2">CBS 508.74</strain>
    </source>
</reference>
<proteinExistence type="predicted"/>
<dbReference type="AlphaFoldDB" id="A0AAN6TA76"/>
<dbReference type="RefSeq" id="XP_064668118.1">
    <property type="nucleotide sequence ID" value="XM_064815643.1"/>
</dbReference>
<comment type="caution">
    <text evidence="2">The sequence shown here is derived from an EMBL/GenBank/DDBJ whole genome shotgun (WGS) entry which is preliminary data.</text>
</comment>
<dbReference type="GeneID" id="89939768"/>
<feature type="compositionally biased region" description="Basic and acidic residues" evidence="1">
    <location>
        <begin position="227"/>
        <end position="239"/>
    </location>
</feature>
<dbReference type="EMBL" id="MU853350">
    <property type="protein sequence ID" value="KAK4110548.1"/>
    <property type="molecule type" value="Genomic_DNA"/>
</dbReference>
<evidence type="ECO:0000256" key="1">
    <source>
        <dbReference type="SAM" id="MobiDB-lite"/>
    </source>
</evidence>
<organism evidence="2 3">
    <name type="scientific">Canariomyces notabilis</name>
    <dbReference type="NCBI Taxonomy" id="2074819"/>
    <lineage>
        <taxon>Eukaryota</taxon>
        <taxon>Fungi</taxon>
        <taxon>Dikarya</taxon>
        <taxon>Ascomycota</taxon>
        <taxon>Pezizomycotina</taxon>
        <taxon>Sordariomycetes</taxon>
        <taxon>Sordariomycetidae</taxon>
        <taxon>Sordariales</taxon>
        <taxon>Chaetomiaceae</taxon>
        <taxon>Canariomyces</taxon>
    </lineage>
</organism>
<keyword evidence="3" id="KW-1185">Reference proteome</keyword>
<feature type="region of interest" description="Disordered" evidence="1">
    <location>
        <begin position="54"/>
        <end position="112"/>
    </location>
</feature>
<reference evidence="2" key="1">
    <citation type="journal article" date="2023" name="Mol. Phylogenet. Evol.">
        <title>Genome-scale phylogeny and comparative genomics of the fungal order Sordariales.</title>
        <authorList>
            <person name="Hensen N."/>
            <person name="Bonometti L."/>
            <person name="Westerberg I."/>
            <person name="Brannstrom I.O."/>
            <person name="Guillou S."/>
            <person name="Cros-Aarteil S."/>
            <person name="Calhoun S."/>
            <person name="Haridas S."/>
            <person name="Kuo A."/>
            <person name="Mondo S."/>
            <person name="Pangilinan J."/>
            <person name="Riley R."/>
            <person name="LaButti K."/>
            <person name="Andreopoulos B."/>
            <person name="Lipzen A."/>
            <person name="Chen C."/>
            <person name="Yan M."/>
            <person name="Daum C."/>
            <person name="Ng V."/>
            <person name="Clum A."/>
            <person name="Steindorff A."/>
            <person name="Ohm R.A."/>
            <person name="Martin F."/>
            <person name="Silar P."/>
            <person name="Natvig D.O."/>
            <person name="Lalanne C."/>
            <person name="Gautier V."/>
            <person name="Ament-Velasquez S.L."/>
            <person name="Kruys A."/>
            <person name="Hutchinson M.I."/>
            <person name="Powell A.J."/>
            <person name="Barry K."/>
            <person name="Miller A.N."/>
            <person name="Grigoriev I.V."/>
            <person name="Debuchy R."/>
            <person name="Gladieux P."/>
            <person name="Hiltunen Thoren M."/>
            <person name="Johannesson H."/>
        </authorList>
    </citation>
    <scope>NUCLEOTIDE SEQUENCE</scope>
    <source>
        <strain evidence="2">CBS 508.74</strain>
    </source>
</reference>
<accession>A0AAN6TA76</accession>
<evidence type="ECO:0000313" key="3">
    <source>
        <dbReference type="Proteomes" id="UP001302812"/>
    </source>
</evidence>